<dbReference type="AlphaFoldDB" id="A0A5N0VK64"/>
<evidence type="ECO:0000313" key="3">
    <source>
        <dbReference type="Proteomes" id="UP000319769"/>
    </source>
</evidence>
<reference evidence="2" key="1">
    <citation type="submission" date="2019-09" db="EMBL/GenBank/DDBJ databases">
        <authorList>
            <person name="Teo W.F.A."/>
            <person name="Duangmal K."/>
        </authorList>
    </citation>
    <scope>NUCLEOTIDE SEQUENCE [LARGE SCALE GENOMIC DNA]</scope>
    <source>
        <strain evidence="2">K81G1</strain>
    </source>
</reference>
<dbReference type="InterPro" id="IPR058652">
    <property type="entry name" value="VapC50_C"/>
</dbReference>
<proteinExistence type="predicted"/>
<organism evidence="2 3">
    <name type="scientific">Amycolatopsis acidicola</name>
    <dbReference type="NCBI Taxonomy" id="2596893"/>
    <lineage>
        <taxon>Bacteria</taxon>
        <taxon>Bacillati</taxon>
        <taxon>Actinomycetota</taxon>
        <taxon>Actinomycetes</taxon>
        <taxon>Pseudonocardiales</taxon>
        <taxon>Pseudonocardiaceae</taxon>
        <taxon>Amycolatopsis</taxon>
    </lineage>
</organism>
<evidence type="ECO:0000259" key="1">
    <source>
        <dbReference type="Pfam" id="PF26343"/>
    </source>
</evidence>
<dbReference type="RefSeq" id="WP_144745428.1">
    <property type="nucleotide sequence ID" value="NZ_VMNW02000001.1"/>
</dbReference>
<dbReference type="Proteomes" id="UP000319769">
    <property type="component" value="Unassembled WGS sequence"/>
</dbReference>
<name>A0A5N0VK64_9PSEU</name>
<gene>
    <name evidence="2" type="ORF">FPZ12_000770</name>
</gene>
<protein>
    <recommendedName>
        <fullName evidence="1">VapC50 C-terminal domain-containing protein</fullName>
    </recommendedName>
</protein>
<dbReference type="EMBL" id="VMNW02000001">
    <property type="protein sequence ID" value="KAA9166777.1"/>
    <property type="molecule type" value="Genomic_DNA"/>
</dbReference>
<dbReference type="OrthoDB" id="113459at2"/>
<accession>A0A5N0VK64</accession>
<keyword evidence="3" id="KW-1185">Reference proteome</keyword>
<sequence>MLYPNALRDLLIRIAQGRSVRAKWTEEILDETFRSLKEKRPDLDPDKLDRTRRLMNSAVRDCLVTGYEPLVPMLELPDADARRDPPTTVGDVLSELERNGLLESAAALRT</sequence>
<evidence type="ECO:0000313" key="2">
    <source>
        <dbReference type="EMBL" id="KAA9166777.1"/>
    </source>
</evidence>
<comment type="caution">
    <text evidence="2">The sequence shown here is derived from an EMBL/GenBank/DDBJ whole genome shotgun (WGS) entry which is preliminary data.</text>
</comment>
<feature type="domain" description="VapC50 C-terminal" evidence="1">
    <location>
        <begin position="79"/>
        <end position="109"/>
    </location>
</feature>
<dbReference type="Pfam" id="PF26343">
    <property type="entry name" value="VapC50_C"/>
    <property type="match status" value="1"/>
</dbReference>